<protein>
    <submittedName>
        <fullName evidence="2">OB-fold domain-containing protein</fullName>
    </submittedName>
</protein>
<sequence length="68" mass="7059">MQTLESYTVIRVGVPDAPYVIGVIRDGAQLITGRLDAAADIPVRIGTPVSAVSHDGDYTLYSVAGAGQ</sequence>
<evidence type="ECO:0000313" key="3">
    <source>
        <dbReference type="Proteomes" id="UP000293342"/>
    </source>
</evidence>
<feature type="domain" description="ChsH2 C-terminal OB-fold" evidence="1">
    <location>
        <begin position="3"/>
        <end position="52"/>
    </location>
</feature>
<keyword evidence="3" id="KW-1185">Reference proteome</keyword>
<gene>
    <name evidence="2" type="ORF">E0H75_40225</name>
</gene>
<dbReference type="AlphaFoldDB" id="A0A4V2M4V8"/>
<dbReference type="RefSeq" id="WP_131518995.1">
    <property type="nucleotide sequence ID" value="NZ_SJKD01000015.1"/>
</dbReference>
<evidence type="ECO:0000313" key="2">
    <source>
        <dbReference type="EMBL" id="TCC37392.1"/>
    </source>
</evidence>
<comment type="caution">
    <text evidence="2">The sequence shown here is derived from an EMBL/GenBank/DDBJ whole genome shotgun (WGS) entry which is preliminary data.</text>
</comment>
<accession>A0A4V2M4V8</accession>
<dbReference type="Pfam" id="PF01796">
    <property type="entry name" value="OB_ChsH2_C"/>
    <property type="match status" value="1"/>
</dbReference>
<reference evidence="2 3" key="1">
    <citation type="submission" date="2019-02" db="EMBL/GenBank/DDBJ databases">
        <title>Kribbella capetownensis sp. nov. and Kribbella speibonae sp. nov., isolated from soil.</title>
        <authorList>
            <person name="Curtis S.M."/>
            <person name="Norton I."/>
            <person name="Everest G.J."/>
            <person name="Meyers P.R."/>
        </authorList>
    </citation>
    <scope>NUCLEOTIDE SEQUENCE [LARGE SCALE GENOMIC DNA]</scope>
    <source>
        <strain evidence="2 3">YM53</strain>
    </source>
</reference>
<proteinExistence type="predicted"/>
<dbReference type="InterPro" id="IPR002878">
    <property type="entry name" value="ChsH2_C"/>
</dbReference>
<dbReference type="Proteomes" id="UP000293342">
    <property type="component" value="Unassembled WGS sequence"/>
</dbReference>
<organism evidence="2 3">
    <name type="scientific">Kribbella capetownensis</name>
    <dbReference type="NCBI Taxonomy" id="1572659"/>
    <lineage>
        <taxon>Bacteria</taxon>
        <taxon>Bacillati</taxon>
        <taxon>Actinomycetota</taxon>
        <taxon>Actinomycetes</taxon>
        <taxon>Propionibacteriales</taxon>
        <taxon>Kribbellaceae</taxon>
        <taxon>Kribbella</taxon>
    </lineage>
</organism>
<dbReference type="EMBL" id="SJKD01000015">
    <property type="protein sequence ID" value="TCC37392.1"/>
    <property type="molecule type" value="Genomic_DNA"/>
</dbReference>
<evidence type="ECO:0000259" key="1">
    <source>
        <dbReference type="Pfam" id="PF01796"/>
    </source>
</evidence>
<name>A0A4V2M4V8_9ACTN</name>